<organism evidence="4 5">
    <name type="scientific">Pseudooceanicola atlanticus</name>
    <dbReference type="NCBI Taxonomy" id="1461694"/>
    <lineage>
        <taxon>Bacteria</taxon>
        <taxon>Pseudomonadati</taxon>
        <taxon>Pseudomonadota</taxon>
        <taxon>Alphaproteobacteria</taxon>
        <taxon>Rhodobacterales</taxon>
        <taxon>Paracoccaceae</taxon>
        <taxon>Pseudooceanicola</taxon>
    </lineage>
</organism>
<comment type="cofactor">
    <cofactor evidence="1">
        <name>Mg(2+)</name>
        <dbReference type="ChEBI" id="CHEBI:18420"/>
    </cofactor>
</comment>
<reference evidence="4 5" key="1">
    <citation type="journal article" date="2015" name="Antonie Van Leeuwenhoek">
        <title>Pseudooceanicola atlanticus gen. nov. sp. nov., isolated from surface seawater of the Atlantic Ocean and reclassification of Oceanicola batsensis, Oceanicola marinus, Oceanicola nitratireducens, Oceanicola nanhaiensis, Oceanicola antarcticus and Oceanicola flagellatus, as Pseudooceanicola batsensis comb. nov., Pseudooceanicola marinus comb. nov., Pseudooceanicola nitratireducens comb. nov., Pseudooceanicola nanhaiensis comb. nov., Pseudooceanicola antarcticus comb. nov., and Pseudooceanicola flagellatus comb. nov.</title>
        <authorList>
            <person name="Lai Q."/>
            <person name="Li G."/>
            <person name="Liu X."/>
            <person name="Du Y."/>
            <person name="Sun F."/>
            <person name="Shao Z."/>
        </authorList>
    </citation>
    <scope>NUCLEOTIDE SEQUENCE [LARGE SCALE GENOMIC DNA]</scope>
    <source>
        <strain evidence="4 5">22II-s11g</strain>
    </source>
</reference>
<dbReference type="GO" id="GO:0016787">
    <property type="term" value="F:hydrolase activity"/>
    <property type="evidence" value="ECO:0007669"/>
    <property type="project" value="UniProtKB-KW"/>
</dbReference>
<dbReference type="PROSITE" id="PS51462">
    <property type="entry name" value="NUDIX"/>
    <property type="match status" value="1"/>
</dbReference>
<name>A0A0A0EEA9_9RHOB</name>
<dbReference type="STRING" id="1461694.ATO9_08475"/>
<dbReference type="OrthoDB" id="9801098at2"/>
<comment type="caution">
    <text evidence="4">The sequence shown here is derived from an EMBL/GenBank/DDBJ whole genome shotgun (WGS) entry which is preliminary data.</text>
</comment>
<gene>
    <name evidence="4" type="ORF">ATO9_08475</name>
</gene>
<dbReference type="EMBL" id="AQQX01000003">
    <property type="protein sequence ID" value="KGM48744.1"/>
    <property type="molecule type" value="Genomic_DNA"/>
</dbReference>
<dbReference type="SUPFAM" id="SSF55811">
    <property type="entry name" value="Nudix"/>
    <property type="match status" value="1"/>
</dbReference>
<dbReference type="Proteomes" id="UP000030004">
    <property type="component" value="Unassembled WGS sequence"/>
</dbReference>
<evidence type="ECO:0000313" key="4">
    <source>
        <dbReference type="EMBL" id="KGM48744.1"/>
    </source>
</evidence>
<dbReference type="RefSeq" id="WP_043747513.1">
    <property type="nucleotide sequence ID" value="NZ_AQQX01000003.1"/>
</dbReference>
<dbReference type="PANTHER" id="PTHR43046:SF2">
    <property type="entry name" value="8-OXO-DGTP DIPHOSPHATASE-RELATED"/>
    <property type="match status" value="1"/>
</dbReference>
<keyword evidence="5" id="KW-1185">Reference proteome</keyword>
<dbReference type="eggNOG" id="COG0494">
    <property type="taxonomic scope" value="Bacteria"/>
</dbReference>
<evidence type="ECO:0000256" key="1">
    <source>
        <dbReference type="ARBA" id="ARBA00001946"/>
    </source>
</evidence>
<dbReference type="Gene3D" id="3.90.79.10">
    <property type="entry name" value="Nucleoside Triphosphate Pyrophosphohydrolase"/>
    <property type="match status" value="1"/>
</dbReference>
<dbReference type="InterPro" id="IPR000086">
    <property type="entry name" value="NUDIX_hydrolase_dom"/>
</dbReference>
<proteinExistence type="predicted"/>
<accession>A0A0A0EEA9</accession>
<protein>
    <recommendedName>
        <fullName evidence="3">Nudix hydrolase domain-containing protein</fullName>
    </recommendedName>
</protein>
<dbReference type="CDD" id="cd04690">
    <property type="entry name" value="NUDIX_Hydrolase"/>
    <property type="match status" value="1"/>
</dbReference>
<evidence type="ECO:0000259" key="3">
    <source>
        <dbReference type="PROSITE" id="PS51462"/>
    </source>
</evidence>
<dbReference type="InterPro" id="IPR015797">
    <property type="entry name" value="NUDIX_hydrolase-like_dom_sf"/>
</dbReference>
<evidence type="ECO:0000256" key="2">
    <source>
        <dbReference type="ARBA" id="ARBA00022801"/>
    </source>
</evidence>
<dbReference type="AlphaFoldDB" id="A0A0A0EEA9"/>
<dbReference type="PANTHER" id="PTHR43046">
    <property type="entry name" value="GDP-MANNOSE MANNOSYL HYDROLASE"/>
    <property type="match status" value="1"/>
</dbReference>
<sequence>MSRTPINKVGLCVLREGRLLLARSRGSDVFQIPGGKVEAGDADDIAALEREIEEELGMRLDRGGLSYVGTFSAPAAGQSHRIVQVKLYEGGAPGEVAACSEIEELLWLDLGGATDRNLSAVVQDQIVPFLRARVV</sequence>
<feature type="domain" description="Nudix hydrolase" evidence="3">
    <location>
        <begin position="4"/>
        <end position="132"/>
    </location>
</feature>
<dbReference type="Pfam" id="PF00293">
    <property type="entry name" value="NUDIX"/>
    <property type="match status" value="1"/>
</dbReference>
<keyword evidence="2" id="KW-0378">Hydrolase</keyword>
<evidence type="ECO:0000313" key="5">
    <source>
        <dbReference type="Proteomes" id="UP000030004"/>
    </source>
</evidence>